<protein>
    <submittedName>
        <fullName evidence="1">Lachrymatory-factor synthase</fullName>
    </submittedName>
</protein>
<name>A0A7J6XDI0_THATH</name>
<dbReference type="PANTHER" id="PTHR33789:SF15">
    <property type="entry name" value="LACHRYMATORY-FACTOR SYNTHASE"/>
    <property type="match status" value="1"/>
</dbReference>
<dbReference type="SUPFAM" id="SSF55961">
    <property type="entry name" value="Bet v1-like"/>
    <property type="match status" value="1"/>
</dbReference>
<dbReference type="OrthoDB" id="1928994at2759"/>
<keyword evidence="2" id="KW-1185">Reference proteome</keyword>
<evidence type="ECO:0000313" key="2">
    <source>
        <dbReference type="Proteomes" id="UP000554482"/>
    </source>
</evidence>
<dbReference type="PANTHER" id="PTHR33789">
    <property type="entry name" value="LACHRYMATORY-FACTOR SYNTHASE"/>
    <property type="match status" value="1"/>
</dbReference>
<accession>A0A7J6XDI0</accession>
<dbReference type="InterPro" id="IPR023393">
    <property type="entry name" value="START-like_dom_sf"/>
</dbReference>
<dbReference type="Pfam" id="PF10604">
    <property type="entry name" value="Polyketide_cyc2"/>
    <property type="match status" value="1"/>
</dbReference>
<organism evidence="1 2">
    <name type="scientific">Thalictrum thalictroides</name>
    <name type="common">Rue-anemone</name>
    <name type="synonym">Anemone thalictroides</name>
    <dbReference type="NCBI Taxonomy" id="46969"/>
    <lineage>
        <taxon>Eukaryota</taxon>
        <taxon>Viridiplantae</taxon>
        <taxon>Streptophyta</taxon>
        <taxon>Embryophyta</taxon>
        <taxon>Tracheophyta</taxon>
        <taxon>Spermatophyta</taxon>
        <taxon>Magnoliopsida</taxon>
        <taxon>Ranunculales</taxon>
        <taxon>Ranunculaceae</taxon>
        <taxon>Thalictroideae</taxon>
        <taxon>Thalictrum</taxon>
    </lineage>
</organism>
<dbReference type="CDD" id="cd07821">
    <property type="entry name" value="PYR_PYL_RCAR_like"/>
    <property type="match status" value="1"/>
</dbReference>
<dbReference type="FunFam" id="3.30.530.20:FF:000064">
    <property type="entry name" value="Lachrymatory-factor synthase"/>
    <property type="match status" value="1"/>
</dbReference>
<comment type="caution">
    <text evidence="1">The sequence shown here is derived from an EMBL/GenBank/DDBJ whole genome shotgun (WGS) entry which is preliminary data.</text>
</comment>
<dbReference type="InterPro" id="IPR053249">
    <property type="entry name" value="LFS"/>
</dbReference>
<dbReference type="Proteomes" id="UP000554482">
    <property type="component" value="Unassembled WGS sequence"/>
</dbReference>
<gene>
    <name evidence="1" type="ORF">FRX31_002551</name>
</gene>
<dbReference type="EMBL" id="JABWDY010000859">
    <property type="protein sequence ID" value="KAF5207861.1"/>
    <property type="molecule type" value="Genomic_DNA"/>
</dbReference>
<dbReference type="InterPro" id="IPR019587">
    <property type="entry name" value="Polyketide_cyclase/dehydratase"/>
</dbReference>
<proteinExistence type="predicted"/>
<sequence>MEQEQQPKWEGKVNAKLKGLKADQVWPLLQDFFNLHKWFPTLSTCYGLEGVNGQPGCIRYCAGSSMPSNGSIDGKILSWSIEKLLSIDPIQFTFTYELLDGNIGFESYVSTMRLLTLDEKDDKDGCLIEWSFVVNPVKGWKLENLIEKYQKGLERMAKKIEEGLVNVI</sequence>
<reference evidence="1 2" key="1">
    <citation type="submission" date="2020-06" db="EMBL/GenBank/DDBJ databases">
        <title>Transcriptomic and genomic resources for Thalictrum thalictroides and T. hernandezii: Facilitating candidate gene discovery in an emerging model plant lineage.</title>
        <authorList>
            <person name="Arias T."/>
            <person name="Riano-Pachon D.M."/>
            <person name="Di Stilio V.S."/>
        </authorList>
    </citation>
    <scope>NUCLEOTIDE SEQUENCE [LARGE SCALE GENOMIC DNA]</scope>
    <source>
        <strain evidence="2">cv. WT478/WT964</strain>
        <tissue evidence="1">Leaves</tissue>
    </source>
</reference>
<evidence type="ECO:0000313" key="1">
    <source>
        <dbReference type="EMBL" id="KAF5207861.1"/>
    </source>
</evidence>
<dbReference type="Gene3D" id="3.30.530.20">
    <property type="match status" value="1"/>
</dbReference>
<dbReference type="AlphaFoldDB" id="A0A7J6XDI0"/>